<accession>A0A814I572</accession>
<dbReference type="EMBL" id="CAJOBC010003568">
    <property type="protein sequence ID" value="CAF3790334.1"/>
    <property type="molecule type" value="Genomic_DNA"/>
</dbReference>
<keyword evidence="3" id="KW-1185">Reference proteome</keyword>
<reference evidence="1" key="1">
    <citation type="submission" date="2021-02" db="EMBL/GenBank/DDBJ databases">
        <authorList>
            <person name="Nowell W R."/>
        </authorList>
    </citation>
    <scope>NUCLEOTIDE SEQUENCE</scope>
</reference>
<dbReference type="Proteomes" id="UP000663829">
    <property type="component" value="Unassembled WGS sequence"/>
</dbReference>
<protein>
    <submittedName>
        <fullName evidence="1">Uncharacterized protein</fullName>
    </submittedName>
</protein>
<comment type="caution">
    <text evidence="1">The sequence shown here is derived from an EMBL/GenBank/DDBJ whole genome shotgun (WGS) entry which is preliminary data.</text>
</comment>
<dbReference type="Proteomes" id="UP000681722">
    <property type="component" value="Unassembled WGS sequence"/>
</dbReference>
<gene>
    <name evidence="1" type="ORF">GPM918_LOCUS14672</name>
    <name evidence="2" type="ORF">SRO942_LOCUS14669</name>
</gene>
<dbReference type="OrthoDB" id="9996582at2759"/>
<organism evidence="1 3">
    <name type="scientific">Didymodactylos carnosus</name>
    <dbReference type="NCBI Taxonomy" id="1234261"/>
    <lineage>
        <taxon>Eukaryota</taxon>
        <taxon>Metazoa</taxon>
        <taxon>Spiralia</taxon>
        <taxon>Gnathifera</taxon>
        <taxon>Rotifera</taxon>
        <taxon>Eurotatoria</taxon>
        <taxon>Bdelloidea</taxon>
        <taxon>Philodinida</taxon>
        <taxon>Philodinidae</taxon>
        <taxon>Didymodactylos</taxon>
    </lineage>
</organism>
<proteinExistence type="predicted"/>
<dbReference type="EMBL" id="CAJNOQ010003569">
    <property type="protein sequence ID" value="CAF1018897.1"/>
    <property type="molecule type" value="Genomic_DNA"/>
</dbReference>
<evidence type="ECO:0000313" key="3">
    <source>
        <dbReference type="Proteomes" id="UP000663829"/>
    </source>
</evidence>
<sequence>MGENSPVVAQASNVYLFKNGYGMIVKTFELPPNKNDGKCLEIVDPPLAPVHGTFWIQTTPNVSVYSISTKKTQKSEDKKCVNIEELVEANIGENVELLTTGLESIGTPQWITGTIKSTQKYDENMTKTTSSVFGRTAAVSPHGHLVFFEGPGDRGLMAVPMSYILSIRSPNLKTNYQRKIDTNCLSIDYKNDTDTNGHGLMKYLTFGITWAPSYNINLITSSDNSVKLLRLSSKCVVLNDIENIQIDQLSCIVGHPNMSKFVSVIDPLMGTQTVQQFLDQLSGCETSVVSRAVNYASQITSNSIMTQQAYFPPRIPKPQRSISDNEDATDGADVVAVDDLHLYEFKNILLQEKERILLPIFDIEVPYKDVYHCKIDPNQQQYRSSPSMNYADEQKQNAEVWHSVEFDNKSNYILTTAPVLITRDDQQFIGQDTLTYTLKNSSTFVNLTKALDIRVTFDEKVNGAASGSGSRLSMLKVNYIKEILDGIITVINYKFEPVTVVIKIQLHGQLSNFSLKPKIDAVKSGPVIANAMHDLRWEVQVDPQQTLDIKYSRTFNRRQ</sequence>
<dbReference type="AlphaFoldDB" id="A0A814I572"/>
<evidence type="ECO:0000313" key="2">
    <source>
        <dbReference type="EMBL" id="CAF3790334.1"/>
    </source>
</evidence>
<evidence type="ECO:0000313" key="1">
    <source>
        <dbReference type="EMBL" id="CAF1018897.1"/>
    </source>
</evidence>
<name>A0A814I572_9BILA</name>